<name>A0A553V0B7_9DEIO</name>
<reference evidence="6 7" key="1">
    <citation type="submission" date="2019-07" db="EMBL/GenBank/DDBJ databases">
        <title>Deinococcus detaillus sp. nov., isolated from humus soil in Antarctica.</title>
        <authorList>
            <person name="Zhang K."/>
        </authorList>
    </citation>
    <scope>NUCLEOTIDE SEQUENCE [LARGE SCALE GENOMIC DNA]</scope>
    <source>
        <strain evidence="6 7">H1</strain>
    </source>
</reference>
<dbReference type="Gene3D" id="3.40.50.300">
    <property type="entry name" value="P-loop containing nucleotide triphosphate hydrolases"/>
    <property type="match status" value="1"/>
</dbReference>
<feature type="domain" description="ABC transporter" evidence="5">
    <location>
        <begin position="2"/>
        <end position="249"/>
    </location>
</feature>
<dbReference type="GO" id="GO:0005886">
    <property type="term" value="C:plasma membrane"/>
    <property type="evidence" value="ECO:0007669"/>
    <property type="project" value="TreeGrafter"/>
</dbReference>
<feature type="compositionally biased region" description="Low complexity" evidence="4">
    <location>
        <begin position="257"/>
        <end position="279"/>
    </location>
</feature>
<keyword evidence="2" id="KW-0547">Nucleotide-binding</keyword>
<gene>
    <name evidence="6" type="ORF">FNU79_09070</name>
</gene>
<sequence>MLAFKNLGIRFGGNQAVDNVSGSLAPGKITAIIGPNGAGKTTFFNMLSGFYKPTSGVVTLDEQPISGRPTHEVVGRGVARTFQTTTLYKNLSALENAVLGHRVRTRAGLWDALLRSGREQRDESVSIKAAHYALTRVGLDHKAHLIAGSLSQEEQKRVSIASALATNPSILLLDEPAGGLNPEETAKLMRLIRELVTGGLTVALIEHKMSLVMGLADHIMVLHHGQLIAEGTPAQVSQNPAVITAYLGTHGSGGQHGQQAQAGNPPTNNPPNNNQNGAA</sequence>
<dbReference type="SMART" id="SM00382">
    <property type="entry name" value="AAA"/>
    <property type="match status" value="1"/>
</dbReference>
<dbReference type="Proteomes" id="UP000316092">
    <property type="component" value="Unassembled WGS sequence"/>
</dbReference>
<feature type="region of interest" description="Disordered" evidence="4">
    <location>
        <begin position="247"/>
        <end position="279"/>
    </location>
</feature>
<dbReference type="InterPro" id="IPR003439">
    <property type="entry name" value="ABC_transporter-like_ATP-bd"/>
</dbReference>
<accession>A0A553V0B7</accession>
<dbReference type="GO" id="GO:1903805">
    <property type="term" value="P:L-valine import across plasma membrane"/>
    <property type="evidence" value="ECO:0007669"/>
    <property type="project" value="TreeGrafter"/>
</dbReference>
<dbReference type="GO" id="GO:0005524">
    <property type="term" value="F:ATP binding"/>
    <property type="evidence" value="ECO:0007669"/>
    <property type="project" value="UniProtKB-KW"/>
</dbReference>
<evidence type="ECO:0000256" key="3">
    <source>
        <dbReference type="ARBA" id="ARBA00022840"/>
    </source>
</evidence>
<dbReference type="GO" id="GO:0015808">
    <property type="term" value="P:L-alanine transport"/>
    <property type="evidence" value="ECO:0007669"/>
    <property type="project" value="TreeGrafter"/>
</dbReference>
<evidence type="ECO:0000256" key="4">
    <source>
        <dbReference type="SAM" id="MobiDB-lite"/>
    </source>
</evidence>
<dbReference type="EMBL" id="VKDB01000007">
    <property type="protein sequence ID" value="TSA85916.1"/>
    <property type="molecule type" value="Genomic_DNA"/>
</dbReference>
<proteinExistence type="predicted"/>
<comment type="caution">
    <text evidence="6">The sequence shown here is derived from an EMBL/GenBank/DDBJ whole genome shotgun (WGS) entry which is preliminary data.</text>
</comment>
<evidence type="ECO:0000256" key="2">
    <source>
        <dbReference type="ARBA" id="ARBA00022741"/>
    </source>
</evidence>
<dbReference type="GO" id="GO:0015192">
    <property type="term" value="F:L-phenylalanine transmembrane transporter activity"/>
    <property type="evidence" value="ECO:0007669"/>
    <property type="project" value="TreeGrafter"/>
</dbReference>
<dbReference type="InterPro" id="IPR003593">
    <property type="entry name" value="AAA+_ATPase"/>
</dbReference>
<evidence type="ECO:0000259" key="5">
    <source>
        <dbReference type="PROSITE" id="PS50893"/>
    </source>
</evidence>
<evidence type="ECO:0000256" key="1">
    <source>
        <dbReference type="ARBA" id="ARBA00022448"/>
    </source>
</evidence>
<evidence type="ECO:0000313" key="7">
    <source>
        <dbReference type="Proteomes" id="UP000316092"/>
    </source>
</evidence>
<keyword evidence="7" id="KW-1185">Reference proteome</keyword>
<dbReference type="PANTHER" id="PTHR45772">
    <property type="entry name" value="CONSERVED COMPONENT OF ABC TRANSPORTER FOR NATURAL AMINO ACIDS-RELATED"/>
    <property type="match status" value="1"/>
</dbReference>
<dbReference type="PROSITE" id="PS50893">
    <property type="entry name" value="ABC_TRANSPORTER_2"/>
    <property type="match status" value="1"/>
</dbReference>
<dbReference type="InterPro" id="IPR032823">
    <property type="entry name" value="BCA_ABC_TP_C"/>
</dbReference>
<dbReference type="GO" id="GO:1903806">
    <property type="term" value="P:L-isoleucine import across plasma membrane"/>
    <property type="evidence" value="ECO:0007669"/>
    <property type="project" value="TreeGrafter"/>
</dbReference>
<dbReference type="Pfam" id="PF00005">
    <property type="entry name" value="ABC_tran"/>
    <property type="match status" value="1"/>
</dbReference>
<dbReference type="GO" id="GO:0005304">
    <property type="term" value="F:L-valine transmembrane transporter activity"/>
    <property type="evidence" value="ECO:0007669"/>
    <property type="project" value="TreeGrafter"/>
</dbReference>
<dbReference type="InterPro" id="IPR027417">
    <property type="entry name" value="P-loop_NTPase"/>
</dbReference>
<dbReference type="Pfam" id="PF12399">
    <property type="entry name" value="BCA_ABC_TP_C"/>
    <property type="match status" value="1"/>
</dbReference>
<dbReference type="RefSeq" id="WP_143720528.1">
    <property type="nucleotide sequence ID" value="NZ_VKDB01000007.1"/>
</dbReference>
<dbReference type="GO" id="GO:0042941">
    <property type="term" value="P:D-alanine transmembrane transport"/>
    <property type="evidence" value="ECO:0007669"/>
    <property type="project" value="TreeGrafter"/>
</dbReference>
<organism evidence="6 7">
    <name type="scientific">Deinococcus detaillensis</name>
    <dbReference type="NCBI Taxonomy" id="2592048"/>
    <lineage>
        <taxon>Bacteria</taxon>
        <taxon>Thermotogati</taxon>
        <taxon>Deinococcota</taxon>
        <taxon>Deinococci</taxon>
        <taxon>Deinococcales</taxon>
        <taxon>Deinococcaceae</taxon>
        <taxon>Deinococcus</taxon>
    </lineage>
</organism>
<keyword evidence="3 6" id="KW-0067">ATP-binding</keyword>
<dbReference type="OrthoDB" id="60490at2"/>
<evidence type="ECO:0000313" key="6">
    <source>
        <dbReference type="EMBL" id="TSA85916.1"/>
    </source>
</evidence>
<dbReference type="InterPro" id="IPR051120">
    <property type="entry name" value="ABC_AA/LPS_Transport"/>
</dbReference>
<dbReference type="CDD" id="cd03219">
    <property type="entry name" value="ABC_Mj1267_LivG_branched"/>
    <property type="match status" value="1"/>
</dbReference>
<dbReference type="FunFam" id="3.40.50.300:FF:000421">
    <property type="entry name" value="Branched-chain amino acid ABC transporter ATP-binding protein"/>
    <property type="match status" value="1"/>
</dbReference>
<keyword evidence="1" id="KW-0813">Transport</keyword>
<dbReference type="AlphaFoldDB" id="A0A553V0B7"/>
<dbReference type="SUPFAM" id="SSF52540">
    <property type="entry name" value="P-loop containing nucleoside triphosphate hydrolases"/>
    <property type="match status" value="1"/>
</dbReference>
<dbReference type="GO" id="GO:0015188">
    <property type="term" value="F:L-isoleucine transmembrane transporter activity"/>
    <property type="evidence" value="ECO:0007669"/>
    <property type="project" value="TreeGrafter"/>
</dbReference>
<dbReference type="GO" id="GO:0016887">
    <property type="term" value="F:ATP hydrolysis activity"/>
    <property type="evidence" value="ECO:0007669"/>
    <property type="project" value="InterPro"/>
</dbReference>
<dbReference type="PANTHER" id="PTHR45772:SF7">
    <property type="entry name" value="AMINO ACID ABC TRANSPORTER ATP-BINDING PROTEIN"/>
    <property type="match status" value="1"/>
</dbReference>
<protein>
    <submittedName>
        <fullName evidence="6">ABC transporter ATP-binding protein</fullName>
    </submittedName>
</protein>